<proteinExistence type="inferred from homology"/>
<dbReference type="PANTHER" id="PTHR10520:SF12">
    <property type="entry name" value="TRIFUNCTIONAL PURINE BIOSYNTHETIC PROTEIN ADENOSINE-3"/>
    <property type="match status" value="1"/>
</dbReference>
<dbReference type="UniPathway" id="UPA00074">
    <property type="reaction ID" value="UER00126"/>
</dbReference>
<dbReference type="Gene3D" id="3.90.650.10">
    <property type="entry name" value="PurM-like C-terminal domain"/>
    <property type="match status" value="1"/>
</dbReference>
<feature type="domain" description="PurM-like C-terminal" evidence="9">
    <location>
        <begin position="50"/>
        <end position="199"/>
    </location>
</feature>
<keyword evidence="7" id="KW-0067">ATP-binding</keyword>
<dbReference type="PANTHER" id="PTHR10520">
    <property type="entry name" value="TRIFUNCTIONAL PURINE BIOSYNTHETIC PROTEIN ADENOSINE-3-RELATED"/>
    <property type="match status" value="1"/>
</dbReference>
<dbReference type="Pfam" id="PF02769">
    <property type="entry name" value="AIRS_C"/>
    <property type="match status" value="1"/>
</dbReference>
<keyword evidence="4" id="KW-0808">Transferase</keyword>
<dbReference type="SUPFAM" id="SSF53328">
    <property type="entry name" value="Formyltransferase"/>
    <property type="match status" value="1"/>
</dbReference>
<evidence type="ECO:0000313" key="10">
    <source>
        <dbReference type="EMBL" id="RZF47978.1"/>
    </source>
</evidence>
<dbReference type="HAMAP" id="MF_01930">
    <property type="entry name" value="PurN"/>
    <property type="match status" value="1"/>
</dbReference>
<evidence type="ECO:0000256" key="2">
    <source>
        <dbReference type="ARBA" id="ARBA00005054"/>
    </source>
</evidence>
<sequence>MCANDILTHGAEPLFFLDYYACGELRVPLAATVIGGIAEGCRQAGCALIAGVHSNGYSMVRKVVAVGGCEYSDRAPFSSNGNTLGEELLAPTKMYVKPILPILRQNLTKALAHITGGGLTENIPRILNNSVRVELDASCWNMPAVFPWLCATGHISEPQMLRTFNCGIGMVVICSPQNTQSILDLIPEATVIGTVHARTSKDQPQVKVLNFKQVMEPLMQPYIKPVVTKLMSKKRVAVLISGNGSNLQALIDATKGSTIAEIVLVISNKDNVKGLERAKLANITSMVIDHKLHNSRESFEQQLDSALTCAGVDFVCLAGFMRVLTGYFVSRWRGRLINLHPSLLPAFKGADAIGDALAAGVRVTGCSVHFVEESVDAGVIISQAAVPIAINDTKETLAEKIHTAEHKIFPQALLDLAAGKIRLNQEGNRLVT</sequence>
<evidence type="ECO:0000259" key="8">
    <source>
        <dbReference type="Pfam" id="PF00551"/>
    </source>
</evidence>
<comment type="pathway">
    <text evidence="1">Purine metabolism; IMP biosynthesis via de novo pathway; 5-amino-1-(5-phospho-D-ribosyl)imidazole from N(2)-formyl-N(1)-(5-phospho-D-ribosyl)glycinamide: step 2/2.</text>
</comment>
<evidence type="ECO:0000259" key="9">
    <source>
        <dbReference type="Pfam" id="PF02769"/>
    </source>
</evidence>
<evidence type="ECO:0000256" key="5">
    <source>
        <dbReference type="ARBA" id="ARBA00022741"/>
    </source>
</evidence>
<dbReference type="SUPFAM" id="SSF56042">
    <property type="entry name" value="PurM C-terminal domain-like"/>
    <property type="match status" value="1"/>
</dbReference>
<keyword evidence="11" id="KW-1185">Reference proteome</keyword>
<feature type="domain" description="Formyl transferase N-terminal" evidence="8">
    <location>
        <begin position="234"/>
        <end position="413"/>
    </location>
</feature>
<dbReference type="InterPro" id="IPR004733">
    <property type="entry name" value="PurM_cligase"/>
</dbReference>
<dbReference type="GO" id="GO:0004637">
    <property type="term" value="F:phosphoribosylamine-glycine ligase activity"/>
    <property type="evidence" value="ECO:0007669"/>
    <property type="project" value="TreeGrafter"/>
</dbReference>
<dbReference type="CDD" id="cd08645">
    <property type="entry name" value="FMT_core_GART"/>
    <property type="match status" value="1"/>
</dbReference>
<keyword evidence="5" id="KW-0547">Nucleotide-binding</keyword>
<keyword evidence="6" id="KW-0658">Purine biosynthesis</keyword>
<dbReference type="STRING" id="195883.A0A482XRA0"/>
<protein>
    <submittedName>
        <fullName evidence="10">Uncharacterized protein</fullName>
    </submittedName>
</protein>
<dbReference type="PROSITE" id="PS00373">
    <property type="entry name" value="GART"/>
    <property type="match status" value="1"/>
</dbReference>
<dbReference type="GO" id="GO:0005524">
    <property type="term" value="F:ATP binding"/>
    <property type="evidence" value="ECO:0007669"/>
    <property type="project" value="UniProtKB-KW"/>
</dbReference>
<comment type="caution">
    <text evidence="10">The sequence shown here is derived from an EMBL/GenBank/DDBJ whole genome shotgun (WGS) entry which is preliminary data.</text>
</comment>
<evidence type="ECO:0000313" key="11">
    <source>
        <dbReference type="Proteomes" id="UP000291343"/>
    </source>
</evidence>
<evidence type="ECO:0000256" key="3">
    <source>
        <dbReference type="ARBA" id="ARBA00022598"/>
    </source>
</evidence>
<evidence type="ECO:0000256" key="1">
    <source>
        <dbReference type="ARBA" id="ARBA00004686"/>
    </source>
</evidence>
<name>A0A482XRA0_LAOST</name>
<accession>A0A482XRA0</accession>
<dbReference type="OrthoDB" id="2018833at2759"/>
<reference evidence="10 11" key="1">
    <citation type="journal article" date="2017" name="Gigascience">
        <title>Genome sequence of the small brown planthopper, Laodelphax striatellus.</title>
        <authorList>
            <person name="Zhu J."/>
            <person name="Jiang F."/>
            <person name="Wang X."/>
            <person name="Yang P."/>
            <person name="Bao Y."/>
            <person name="Zhao W."/>
            <person name="Wang W."/>
            <person name="Lu H."/>
            <person name="Wang Q."/>
            <person name="Cui N."/>
            <person name="Li J."/>
            <person name="Chen X."/>
            <person name="Luo L."/>
            <person name="Yu J."/>
            <person name="Kang L."/>
            <person name="Cui F."/>
        </authorList>
    </citation>
    <scope>NUCLEOTIDE SEQUENCE [LARGE SCALE GENOMIC DNA]</scope>
    <source>
        <strain evidence="10">Lst14</strain>
    </source>
</reference>
<dbReference type="InterPro" id="IPR036921">
    <property type="entry name" value="PurM-like_N_sf"/>
</dbReference>
<dbReference type="EMBL" id="QKKF02002867">
    <property type="protein sequence ID" value="RZF47978.1"/>
    <property type="molecule type" value="Genomic_DNA"/>
</dbReference>
<dbReference type="GO" id="GO:0004641">
    <property type="term" value="F:phosphoribosylformylglycinamidine cyclo-ligase activity"/>
    <property type="evidence" value="ECO:0007669"/>
    <property type="project" value="InterPro"/>
</dbReference>
<dbReference type="FunFam" id="3.40.50.170:FF:000006">
    <property type="entry name" value="Trifunctional purine biosynthetic protein adenosine-3"/>
    <property type="match status" value="1"/>
</dbReference>
<dbReference type="InterPro" id="IPR036676">
    <property type="entry name" value="PurM-like_C_sf"/>
</dbReference>
<evidence type="ECO:0000256" key="6">
    <source>
        <dbReference type="ARBA" id="ARBA00022755"/>
    </source>
</evidence>
<dbReference type="InterPro" id="IPR001555">
    <property type="entry name" value="GART_AS"/>
</dbReference>
<dbReference type="InterPro" id="IPR004607">
    <property type="entry name" value="GART"/>
</dbReference>
<organism evidence="10 11">
    <name type="scientific">Laodelphax striatellus</name>
    <name type="common">Small brown planthopper</name>
    <name type="synonym">Delphax striatella</name>
    <dbReference type="NCBI Taxonomy" id="195883"/>
    <lineage>
        <taxon>Eukaryota</taxon>
        <taxon>Metazoa</taxon>
        <taxon>Ecdysozoa</taxon>
        <taxon>Arthropoda</taxon>
        <taxon>Hexapoda</taxon>
        <taxon>Insecta</taxon>
        <taxon>Pterygota</taxon>
        <taxon>Neoptera</taxon>
        <taxon>Paraneoptera</taxon>
        <taxon>Hemiptera</taxon>
        <taxon>Auchenorrhyncha</taxon>
        <taxon>Fulgoroidea</taxon>
        <taxon>Delphacidae</taxon>
        <taxon>Criomorphinae</taxon>
        <taxon>Laodelphax</taxon>
    </lineage>
</organism>
<gene>
    <name evidence="10" type="ORF">LSTR_LSTR013954</name>
</gene>
<dbReference type="GO" id="GO:0004644">
    <property type="term" value="F:phosphoribosylglycinamide formyltransferase activity"/>
    <property type="evidence" value="ECO:0007669"/>
    <property type="project" value="InterPro"/>
</dbReference>
<dbReference type="SMR" id="A0A482XRA0"/>
<dbReference type="Pfam" id="PF00551">
    <property type="entry name" value="Formyl_trans_N"/>
    <property type="match status" value="1"/>
</dbReference>
<dbReference type="GO" id="GO:0046084">
    <property type="term" value="P:adenine biosynthetic process"/>
    <property type="evidence" value="ECO:0007669"/>
    <property type="project" value="TreeGrafter"/>
</dbReference>
<dbReference type="InterPro" id="IPR010918">
    <property type="entry name" value="PurM-like_C_dom"/>
</dbReference>
<dbReference type="Proteomes" id="UP000291343">
    <property type="component" value="Unassembled WGS sequence"/>
</dbReference>
<dbReference type="NCBIfam" id="TIGR00639">
    <property type="entry name" value="PurN"/>
    <property type="match status" value="1"/>
</dbReference>
<dbReference type="InterPro" id="IPR036477">
    <property type="entry name" value="Formyl_transf_N_sf"/>
</dbReference>
<dbReference type="CDD" id="cd02196">
    <property type="entry name" value="PurM"/>
    <property type="match status" value="1"/>
</dbReference>
<dbReference type="GO" id="GO:0006189">
    <property type="term" value="P:'de novo' IMP biosynthetic process"/>
    <property type="evidence" value="ECO:0007669"/>
    <property type="project" value="UniProtKB-UniPathway"/>
</dbReference>
<evidence type="ECO:0000256" key="4">
    <source>
        <dbReference type="ARBA" id="ARBA00022679"/>
    </source>
</evidence>
<evidence type="ECO:0000256" key="7">
    <source>
        <dbReference type="ARBA" id="ARBA00022840"/>
    </source>
</evidence>
<dbReference type="Gene3D" id="3.40.50.170">
    <property type="entry name" value="Formyl transferase, N-terminal domain"/>
    <property type="match status" value="1"/>
</dbReference>
<dbReference type="SUPFAM" id="SSF55326">
    <property type="entry name" value="PurM N-terminal domain-like"/>
    <property type="match status" value="1"/>
</dbReference>
<keyword evidence="3" id="KW-0436">Ligase</keyword>
<comment type="pathway">
    <text evidence="2">Purine metabolism; IMP biosynthesis via de novo pathway; N(2)-formyl-N(1)-(5-phospho-D-ribosyl)glycinamide from N(1)-(5-phospho-D-ribosyl)glycinamide (10-formyl THF route): step 1/1.</text>
</comment>
<dbReference type="InParanoid" id="A0A482XRA0"/>
<dbReference type="AlphaFoldDB" id="A0A482XRA0"/>
<dbReference type="GO" id="GO:0005829">
    <property type="term" value="C:cytosol"/>
    <property type="evidence" value="ECO:0007669"/>
    <property type="project" value="TreeGrafter"/>
</dbReference>
<dbReference type="InterPro" id="IPR002376">
    <property type="entry name" value="Formyl_transf_N"/>
</dbReference>